<feature type="domain" description="ABC transmembrane type-2" evidence="12">
    <location>
        <begin position="35"/>
        <end position="256"/>
    </location>
</feature>
<keyword evidence="9" id="KW-0625">Polysaccharide transport</keyword>
<evidence type="ECO:0000256" key="7">
    <source>
        <dbReference type="ARBA" id="ARBA00022903"/>
    </source>
</evidence>
<evidence type="ECO:0000256" key="11">
    <source>
        <dbReference type="RuleBase" id="RU361157"/>
    </source>
</evidence>
<dbReference type="PRINTS" id="PR00164">
    <property type="entry name" value="ABC2TRNSPORT"/>
</dbReference>
<dbReference type="InterPro" id="IPR000412">
    <property type="entry name" value="ABC_2_transport"/>
</dbReference>
<feature type="transmembrane region" description="Helical" evidence="11">
    <location>
        <begin position="106"/>
        <end position="135"/>
    </location>
</feature>
<dbReference type="GO" id="GO:0015774">
    <property type="term" value="P:polysaccharide transport"/>
    <property type="evidence" value="ECO:0007669"/>
    <property type="project" value="UniProtKB-KW"/>
</dbReference>
<dbReference type="STRING" id="92947.BVG79_02136"/>
<evidence type="ECO:0000256" key="10">
    <source>
        <dbReference type="ARBA" id="ARBA00023136"/>
    </source>
</evidence>
<dbReference type="InterPro" id="IPR047817">
    <property type="entry name" value="ABC2_TM_bact-type"/>
</dbReference>
<sequence>MSHTLPPPSPLLQSARVILALTLREMSASYGRSALGYAWAFIAPLGIVGLLALGFSLVVHAPPLGRDFMLFYATGFLPFEMFLQITHRIKDSLRFSRPLLSYPRVVWIDIVIARLILQLVTQSAVFTVVVAALLLTRDTGATLQFGAISTALAMAALLGLGAGLLNCALIAHLPAWDRIWGILARPLFFGSGVFFLLESLPPAAQSVLWLNPLVHVTGLMRHGFYPSYAATFVSLAYGFGLALAAIAMGLVLLRHGYSKAVSR</sequence>
<feature type="transmembrane region" description="Helical" evidence="11">
    <location>
        <begin position="187"/>
        <end position="208"/>
    </location>
</feature>
<keyword evidence="4 11" id="KW-1003">Cell membrane</keyword>
<dbReference type="GO" id="GO:0043190">
    <property type="term" value="C:ATP-binding cassette (ABC) transporter complex"/>
    <property type="evidence" value="ECO:0007669"/>
    <property type="project" value="InterPro"/>
</dbReference>
<dbReference type="OrthoDB" id="8479094at2"/>
<reference evidence="13 14" key="1">
    <citation type="submission" date="2017-02" db="EMBL/GenBank/DDBJ databases">
        <title>Ketogulonicigenium robustum SPU B003 Genome sequencing and assembly.</title>
        <authorList>
            <person name="Li Y."/>
            <person name="Liu L."/>
            <person name="Wang C."/>
            <person name="Zhang M."/>
            <person name="Zhang T."/>
            <person name="Zhang Y."/>
        </authorList>
    </citation>
    <scope>NUCLEOTIDE SEQUENCE [LARGE SCALE GENOMIC DNA]</scope>
    <source>
        <strain evidence="13 14">SPU_B003</strain>
    </source>
</reference>
<evidence type="ECO:0000256" key="5">
    <source>
        <dbReference type="ARBA" id="ARBA00022597"/>
    </source>
</evidence>
<keyword evidence="10 11" id="KW-0472">Membrane</keyword>
<keyword evidence="6 11" id="KW-0812">Transmembrane</keyword>
<evidence type="ECO:0000256" key="1">
    <source>
        <dbReference type="ARBA" id="ARBA00004651"/>
    </source>
</evidence>
<gene>
    <name evidence="13" type="primary">kpsM</name>
    <name evidence="13" type="ORF">BVG79_02136</name>
</gene>
<evidence type="ECO:0000256" key="2">
    <source>
        <dbReference type="ARBA" id="ARBA00007783"/>
    </source>
</evidence>
<evidence type="ECO:0000256" key="8">
    <source>
        <dbReference type="ARBA" id="ARBA00022989"/>
    </source>
</evidence>
<comment type="subcellular location">
    <subcellularLocation>
        <location evidence="11">Cell inner membrane</location>
        <topology evidence="11">Multi-pass membrane protein</topology>
    </subcellularLocation>
    <subcellularLocation>
        <location evidence="1">Cell membrane</location>
        <topology evidence="1">Multi-pass membrane protein</topology>
    </subcellularLocation>
</comment>
<evidence type="ECO:0000259" key="12">
    <source>
        <dbReference type="PROSITE" id="PS51012"/>
    </source>
</evidence>
<evidence type="ECO:0000256" key="3">
    <source>
        <dbReference type="ARBA" id="ARBA00022448"/>
    </source>
</evidence>
<dbReference type="Proteomes" id="UP000242447">
    <property type="component" value="Chromosome"/>
</dbReference>
<keyword evidence="14" id="KW-1185">Reference proteome</keyword>
<dbReference type="Pfam" id="PF01061">
    <property type="entry name" value="ABC2_membrane"/>
    <property type="match status" value="1"/>
</dbReference>
<feature type="transmembrane region" description="Helical" evidence="11">
    <location>
        <begin position="147"/>
        <end position="175"/>
    </location>
</feature>
<dbReference type="PROSITE" id="PS51012">
    <property type="entry name" value="ABC_TM2"/>
    <property type="match status" value="1"/>
</dbReference>
<feature type="transmembrane region" description="Helical" evidence="11">
    <location>
        <begin position="228"/>
        <end position="253"/>
    </location>
</feature>
<dbReference type="EMBL" id="CP019937">
    <property type="protein sequence ID" value="ARO15476.1"/>
    <property type="molecule type" value="Genomic_DNA"/>
</dbReference>
<dbReference type="AlphaFoldDB" id="A0A1W6P1X0"/>
<feature type="transmembrane region" description="Helical" evidence="11">
    <location>
        <begin position="34"/>
        <end position="56"/>
    </location>
</feature>
<evidence type="ECO:0000256" key="9">
    <source>
        <dbReference type="ARBA" id="ARBA00023047"/>
    </source>
</evidence>
<dbReference type="InterPro" id="IPR013525">
    <property type="entry name" value="ABC2_TM"/>
</dbReference>
<comment type="similarity">
    <text evidence="2 11">Belongs to the ABC-2 integral membrane protein family.</text>
</comment>
<dbReference type="PANTHER" id="PTHR30413:SF10">
    <property type="entry name" value="CAPSULE POLYSACCHARIDE EXPORT INNER-MEMBRANE PROTEIN CTRC"/>
    <property type="match status" value="1"/>
</dbReference>
<evidence type="ECO:0000256" key="4">
    <source>
        <dbReference type="ARBA" id="ARBA00022475"/>
    </source>
</evidence>
<keyword evidence="5" id="KW-0762">Sugar transport</keyword>
<accession>A0A1W6P1X0</accession>
<keyword evidence="8 11" id="KW-1133">Transmembrane helix</keyword>
<evidence type="ECO:0000313" key="13">
    <source>
        <dbReference type="EMBL" id="ARO15476.1"/>
    </source>
</evidence>
<comment type="caution">
    <text evidence="11">Lacks conserved residue(s) required for the propagation of feature annotation.</text>
</comment>
<evidence type="ECO:0000256" key="6">
    <source>
        <dbReference type="ARBA" id="ARBA00022692"/>
    </source>
</evidence>
<keyword evidence="3 11" id="KW-0813">Transport</keyword>
<dbReference type="PANTHER" id="PTHR30413">
    <property type="entry name" value="INNER MEMBRANE TRANSPORT PERMEASE"/>
    <property type="match status" value="1"/>
</dbReference>
<dbReference type="GO" id="GO:0015920">
    <property type="term" value="P:lipopolysaccharide transport"/>
    <property type="evidence" value="ECO:0007669"/>
    <property type="project" value="TreeGrafter"/>
</dbReference>
<dbReference type="KEGG" id="kro:BVG79_02136"/>
<name>A0A1W6P1X0_9RHOB</name>
<dbReference type="RefSeq" id="WP_085786871.1">
    <property type="nucleotide sequence ID" value="NZ_CP019937.1"/>
</dbReference>
<evidence type="ECO:0000313" key="14">
    <source>
        <dbReference type="Proteomes" id="UP000242447"/>
    </source>
</evidence>
<dbReference type="GO" id="GO:0140359">
    <property type="term" value="F:ABC-type transporter activity"/>
    <property type="evidence" value="ECO:0007669"/>
    <property type="project" value="InterPro"/>
</dbReference>
<organism evidence="13 14">
    <name type="scientific">Ketogulonicigenium robustum</name>
    <dbReference type="NCBI Taxonomy" id="92947"/>
    <lineage>
        <taxon>Bacteria</taxon>
        <taxon>Pseudomonadati</taxon>
        <taxon>Pseudomonadota</taxon>
        <taxon>Alphaproteobacteria</taxon>
        <taxon>Rhodobacterales</taxon>
        <taxon>Roseobacteraceae</taxon>
        <taxon>Ketogulonicigenium</taxon>
    </lineage>
</organism>
<protein>
    <recommendedName>
        <fullName evidence="11">Transport permease protein</fullName>
    </recommendedName>
</protein>
<keyword evidence="7" id="KW-0972">Capsule biogenesis/degradation</keyword>
<proteinExistence type="inferred from homology"/>